<organism evidence="2 3">
    <name type="scientific">Rhizophagus irregularis</name>
    <dbReference type="NCBI Taxonomy" id="588596"/>
    <lineage>
        <taxon>Eukaryota</taxon>
        <taxon>Fungi</taxon>
        <taxon>Fungi incertae sedis</taxon>
        <taxon>Mucoromycota</taxon>
        <taxon>Glomeromycotina</taxon>
        <taxon>Glomeromycetes</taxon>
        <taxon>Glomerales</taxon>
        <taxon>Glomeraceae</taxon>
        <taxon>Rhizophagus</taxon>
    </lineage>
</organism>
<name>A0A2N0QNF3_9GLOM</name>
<proteinExistence type="predicted"/>
<accession>A0A2N0QNF3</accession>
<feature type="non-terminal residue" evidence="2">
    <location>
        <position position="405"/>
    </location>
</feature>
<reference evidence="2 3" key="1">
    <citation type="submission" date="2017-10" db="EMBL/GenBank/DDBJ databases">
        <title>Extensive intraspecific genome diversity in a model arbuscular mycorrhizal fungus.</title>
        <authorList>
            <person name="Chen E.C.H."/>
            <person name="Morin E."/>
            <person name="Baudet D."/>
            <person name="Noel J."/>
            <person name="Ndikumana S."/>
            <person name="Charron P."/>
            <person name="St-Onge C."/>
            <person name="Giorgi J."/>
            <person name="Grigoriev I.V."/>
            <person name="Roux C."/>
            <person name="Martin F.M."/>
            <person name="Corradi N."/>
        </authorList>
    </citation>
    <scope>NUCLEOTIDE SEQUENCE [LARGE SCALE GENOMIC DNA]</scope>
    <source>
        <strain evidence="2 3">A1</strain>
    </source>
</reference>
<protein>
    <submittedName>
        <fullName evidence="2">Uncharacterized protein</fullName>
    </submittedName>
</protein>
<evidence type="ECO:0000313" key="3">
    <source>
        <dbReference type="Proteomes" id="UP000232688"/>
    </source>
</evidence>
<dbReference type="AlphaFoldDB" id="A0A2N0QNF3"/>
<evidence type="ECO:0000313" key="2">
    <source>
        <dbReference type="EMBL" id="PKC52571.1"/>
    </source>
</evidence>
<dbReference type="EMBL" id="LLXH01005533">
    <property type="protein sequence ID" value="PKC52571.1"/>
    <property type="molecule type" value="Genomic_DNA"/>
</dbReference>
<reference evidence="2 3" key="2">
    <citation type="submission" date="2017-10" db="EMBL/GenBank/DDBJ databases">
        <title>Genome analyses suggest a sexual origin of heterokaryosis in a supposedly ancient asexual fungus.</title>
        <authorList>
            <person name="Corradi N."/>
            <person name="Sedzielewska K."/>
            <person name="Noel J."/>
            <person name="Charron P."/>
            <person name="Farinelli L."/>
            <person name="Marton T."/>
            <person name="Kruger M."/>
            <person name="Pelin A."/>
            <person name="Brachmann A."/>
            <person name="Corradi N."/>
        </authorList>
    </citation>
    <scope>NUCLEOTIDE SEQUENCE [LARGE SCALE GENOMIC DNA]</scope>
    <source>
        <strain evidence="2 3">A1</strain>
    </source>
</reference>
<keyword evidence="1" id="KW-0175">Coiled coil</keyword>
<comment type="caution">
    <text evidence="2">The sequence shown here is derived from an EMBL/GenBank/DDBJ whole genome shotgun (WGS) entry which is preliminary data.</text>
</comment>
<evidence type="ECO:0000256" key="1">
    <source>
        <dbReference type="SAM" id="Coils"/>
    </source>
</evidence>
<feature type="coiled-coil region" evidence="1">
    <location>
        <begin position="190"/>
        <end position="253"/>
    </location>
</feature>
<gene>
    <name evidence="2" type="ORF">RhiirA1_481204</name>
</gene>
<dbReference type="Proteomes" id="UP000232688">
    <property type="component" value="Unassembled WGS sequence"/>
</dbReference>
<dbReference type="VEuPathDB" id="FungiDB:RhiirA1_481204"/>
<sequence>MEKKQNQDYSWQTYLKDTFSNINFISEYKKLILEYFTGARSNKYYDLILRKSKLKRELQTLEATIKSKELIVEENLRNIKILEDIDINNLKKNYEIVLKLFNSVIETEHKLKEKLNQNIYEKNSLKEMEDSLNNSIEIMIEESMNKECPTCNQSIINSIEDNYSLQVAKHNLIKEREKIKMQLCDVQRNIDNLLEELNHTLNTSKEYEVKLNSNANVVTMAERADSYALSRINIRLEEELKGLYENKVSKESKLAIIETSLKELNSFDVASEYQKLMIKAFEELKIKFSFYNYSNSNLESVNINLSGASKVQAFIAQYISIYQMSLDNKEVIDIPMFIDTFLKDDFNNIEIEKTVSYIFSKLENQHQSFVFISNNEQTLKSVEDYNFVRINLKEPFNIFNKEYKE</sequence>